<name>A0A1H9RDN8_9PSEU</name>
<feature type="transmembrane region" description="Helical" evidence="2">
    <location>
        <begin position="124"/>
        <end position="148"/>
    </location>
</feature>
<keyword evidence="2" id="KW-1133">Transmembrane helix</keyword>
<feature type="compositionally biased region" description="Basic and acidic residues" evidence="1">
    <location>
        <begin position="1"/>
        <end position="12"/>
    </location>
</feature>
<keyword evidence="4" id="KW-1185">Reference proteome</keyword>
<keyword evidence="2" id="KW-0472">Membrane</keyword>
<sequence>MPQPDGRERPEHPLPALTTAEQRDHREVRQPAVLEEKTSTPAQAPPGPARRTRSGSGGERLSRSGICWFPQSGSCSRGSCSGGGRARFSYDLPWIGWVTVLVVWWLAHQAGFFHHRVTRRSGWVLLLCRPAALVFSGLHLASVIGVPGDRLSDAGPPTFVVVALLVFQIGSPS</sequence>
<feature type="transmembrane region" description="Helical" evidence="2">
    <location>
        <begin position="94"/>
        <end position="112"/>
    </location>
</feature>
<gene>
    <name evidence="3" type="ORF">SAMN04488000_11132</name>
</gene>
<dbReference type="Proteomes" id="UP000199503">
    <property type="component" value="Unassembled WGS sequence"/>
</dbReference>
<evidence type="ECO:0000256" key="2">
    <source>
        <dbReference type="SAM" id="Phobius"/>
    </source>
</evidence>
<protein>
    <submittedName>
        <fullName evidence="3">Uncharacterized protein</fullName>
    </submittedName>
</protein>
<dbReference type="RefSeq" id="WP_089920391.1">
    <property type="nucleotide sequence ID" value="NZ_FOFV01000011.1"/>
</dbReference>
<feature type="region of interest" description="Disordered" evidence="1">
    <location>
        <begin position="1"/>
        <end position="59"/>
    </location>
</feature>
<evidence type="ECO:0000313" key="3">
    <source>
        <dbReference type="EMBL" id="SER70053.1"/>
    </source>
</evidence>
<feature type="compositionally biased region" description="Basic and acidic residues" evidence="1">
    <location>
        <begin position="21"/>
        <end position="38"/>
    </location>
</feature>
<accession>A0A1H9RDN8</accession>
<dbReference type="OrthoDB" id="8206682at2"/>
<organism evidence="3 4">
    <name type="scientific">Lentzea albida</name>
    <dbReference type="NCBI Taxonomy" id="65499"/>
    <lineage>
        <taxon>Bacteria</taxon>
        <taxon>Bacillati</taxon>
        <taxon>Actinomycetota</taxon>
        <taxon>Actinomycetes</taxon>
        <taxon>Pseudonocardiales</taxon>
        <taxon>Pseudonocardiaceae</taxon>
        <taxon>Lentzea</taxon>
    </lineage>
</organism>
<evidence type="ECO:0000256" key="1">
    <source>
        <dbReference type="SAM" id="MobiDB-lite"/>
    </source>
</evidence>
<dbReference type="STRING" id="65499.SAMN04488000_11132"/>
<dbReference type="EMBL" id="FOFV01000011">
    <property type="protein sequence ID" value="SER70053.1"/>
    <property type="molecule type" value="Genomic_DNA"/>
</dbReference>
<reference evidence="4" key="1">
    <citation type="submission" date="2016-10" db="EMBL/GenBank/DDBJ databases">
        <authorList>
            <person name="Varghese N."/>
            <person name="Submissions S."/>
        </authorList>
    </citation>
    <scope>NUCLEOTIDE SEQUENCE [LARGE SCALE GENOMIC DNA]</scope>
    <source>
        <strain evidence="4">DSM 44437</strain>
    </source>
</reference>
<proteinExistence type="predicted"/>
<feature type="transmembrane region" description="Helical" evidence="2">
    <location>
        <begin position="154"/>
        <end position="171"/>
    </location>
</feature>
<dbReference type="AlphaFoldDB" id="A0A1H9RDN8"/>
<keyword evidence="2" id="KW-0812">Transmembrane</keyword>
<evidence type="ECO:0000313" key="4">
    <source>
        <dbReference type="Proteomes" id="UP000199503"/>
    </source>
</evidence>